<keyword evidence="2" id="KW-0430">Lectin</keyword>
<dbReference type="OrthoDB" id="40902at2759"/>
<dbReference type="GO" id="GO:0005737">
    <property type="term" value="C:cytoplasm"/>
    <property type="evidence" value="ECO:0007669"/>
    <property type="project" value="TreeGrafter"/>
</dbReference>
<dbReference type="GO" id="GO:0004767">
    <property type="term" value="F:sphingomyelin phosphodiesterase activity"/>
    <property type="evidence" value="ECO:0007669"/>
    <property type="project" value="InterPro"/>
</dbReference>
<dbReference type="AlphaFoldDB" id="A0A8H6TVX8"/>
<dbReference type="Gene3D" id="2.100.10.30">
    <property type="entry name" value="Jacalin-like lectin domain"/>
    <property type="match status" value="1"/>
</dbReference>
<sequence>MCSPGLLTSENAAPVPQLFFSPALFVTKLFAAARSQSQARRFPRAAGPRDGIYSIRCCACTDIIRTSKNHPTVSHPRVQAASAASGTFDVLSMNVAGLPEILNGNGESGDKTTNTAIIGQDMAKFAYDVIHVQEDFNYHATLYANDNHTFRTATSGGVPFGSGLNTLSNFDWLDFTRIKWATCSDASENDCLTPKGFTFMRLRIDEGVYIDFYNLHADAGTEAGDETARAANLQQVADYIDVWSTGNAVLVFGDTNARYTRADDGIRVFSTQNGLTDAWVQDAEGGVFPAIGADALLCPDGVPTNISCEVVDKVLFRGNNFITLSNTGFFYDTARFLSSDLATLSDHNPVRVDFTWTLATTLRQSDLQGGPHGTWFNDLPSLPASPKAHVLTLRGGARLDSVAISLTSGASFTHGGTGGTAVSLTLAAGEAVLSGTLCWGQFNGDMRNFYALFTTSAARTLTAGVMTSSCATMTAPTGFGVVGFFGQDGDEMDQLGFIYAKQ</sequence>
<dbReference type="EMBL" id="JACAZI010000049">
    <property type="protein sequence ID" value="KAF7326368.1"/>
    <property type="molecule type" value="Genomic_DNA"/>
</dbReference>
<evidence type="ECO:0000313" key="2">
    <source>
        <dbReference type="EMBL" id="KAF7326368.1"/>
    </source>
</evidence>
<protein>
    <submittedName>
        <fullName evidence="2">Jacalin-type lectin domain-containing protein</fullName>
    </submittedName>
</protein>
<feature type="domain" description="Jacalin-type lectin" evidence="1">
    <location>
        <begin position="373"/>
        <end position="501"/>
    </location>
</feature>
<dbReference type="SUPFAM" id="SSF51101">
    <property type="entry name" value="Mannose-binding lectins"/>
    <property type="match status" value="1"/>
</dbReference>
<dbReference type="PANTHER" id="PTHR16320">
    <property type="entry name" value="SPHINGOMYELINASE FAMILY MEMBER"/>
    <property type="match status" value="1"/>
</dbReference>
<dbReference type="GO" id="GO:0016791">
    <property type="term" value="F:phosphatase activity"/>
    <property type="evidence" value="ECO:0007669"/>
    <property type="project" value="InterPro"/>
</dbReference>
<dbReference type="Proteomes" id="UP000620124">
    <property type="component" value="Unassembled WGS sequence"/>
</dbReference>
<dbReference type="InterPro" id="IPR036691">
    <property type="entry name" value="Endo/exonu/phosph_ase_sf"/>
</dbReference>
<proteinExistence type="predicted"/>
<dbReference type="Pfam" id="PF22669">
    <property type="entry name" value="Exo_endo_phos2"/>
    <property type="match status" value="1"/>
</dbReference>
<dbReference type="CDD" id="cd09615">
    <property type="entry name" value="Jacalin_EEP"/>
    <property type="match status" value="1"/>
</dbReference>
<dbReference type="GO" id="GO:0030246">
    <property type="term" value="F:carbohydrate binding"/>
    <property type="evidence" value="ECO:0007669"/>
    <property type="project" value="UniProtKB-KW"/>
</dbReference>
<dbReference type="SMART" id="SM00915">
    <property type="entry name" value="Jacalin"/>
    <property type="match status" value="1"/>
</dbReference>
<dbReference type="GO" id="GO:0046856">
    <property type="term" value="P:phosphatidylinositol dephosphorylation"/>
    <property type="evidence" value="ECO:0007669"/>
    <property type="project" value="InterPro"/>
</dbReference>
<comment type="caution">
    <text evidence="2">The sequence shown here is derived from an EMBL/GenBank/DDBJ whole genome shotgun (WGS) entry which is preliminary data.</text>
</comment>
<accession>A0A8H6TVX8</accession>
<organism evidence="2 3">
    <name type="scientific">Mycena venus</name>
    <dbReference type="NCBI Taxonomy" id="2733690"/>
    <lineage>
        <taxon>Eukaryota</taxon>
        <taxon>Fungi</taxon>
        <taxon>Dikarya</taxon>
        <taxon>Basidiomycota</taxon>
        <taxon>Agaricomycotina</taxon>
        <taxon>Agaricomycetes</taxon>
        <taxon>Agaricomycetidae</taxon>
        <taxon>Agaricales</taxon>
        <taxon>Marasmiineae</taxon>
        <taxon>Mycenaceae</taxon>
        <taxon>Mycena</taxon>
    </lineage>
</organism>
<evidence type="ECO:0000313" key="3">
    <source>
        <dbReference type="Proteomes" id="UP000620124"/>
    </source>
</evidence>
<dbReference type="SUPFAM" id="SSF56219">
    <property type="entry name" value="DNase I-like"/>
    <property type="match status" value="1"/>
</dbReference>
<dbReference type="InterPro" id="IPR036404">
    <property type="entry name" value="Jacalin-like_lectin_dom_sf"/>
</dbReference>
<dbReference type="Pfam" id="PF01419">
    <property type="entry name" value="Jacalin"/>
    <property type="match status" value="1"/>
</dbReference>
<name>A0A8H6TVX8_9AGAR</name>
<keyword evidence="3" id="KW-1185">Reference proteome</keyword>
<reference evidence="2" key="1">
    <citation type="submission" date="2020-05" db="EMBL/GenBank/DDBJ databases">
        <title>Mycena genomes resolve the evolution of fungal bioluminescence.</title>
        <authorList>
            <person name="Tsai I.J."/>
        </authorList>
    </citation>
    <scope>NUCLEOTIDE SEQUENCE</scope>
    <source>
        <strain evidence="2">CCC161011</strain>
    </source>
</reference>
<evidence type="ECO:0000259" key="1">
    <source>
        <dbReference type="SMART" id="SM00915"/>
    </source>
</evidence>
<dbReference type="InterPro" id="IPR038772">
    <property type="entry name" value="Sph/SMPD2-like"/>
</dbReference>
<dbReference type="InterPro" id="IPR000300">
    <property type="entry name" value="IPPc"/>
</dbReference>
<dbReference type="Gene3D" id="3.60.10.10">
    <property type="entry name" value="Endonuclease/exonuclease/phosphatase"/>
    <property type="match status" value="1"/>
</dbReference>
<gene>
    <name evidence="2" type="ORF">MVEN_02623200</name>
</gene>
<dbReference type="InterPro" id="IPR001229">
    <property type="entry name" value="Jacalin-like_lectin_dom"/>
</dbReference>
<dbReference type="PANTHER" id="PTHR16320:SF1">
    <property type="entry name" value="SPHINGOMYELINASE DDB_G0288017"/>
    <property type="match status" value="1"/>
</dbReference>